<evidence type="ECO:0000313" key="6">
    <source>
        <dbReference type="EMBL" id="GAA2205974.1"/>
    </source>
</evidence>
<gene>
    <name evidence="6" type="ORF">GCM10009850_014320</name>
</gene>
<proteinExistence type="predicted"/>
<dbReference type="EMBL" id="BAAAQX010000003">
    <property type="protein sequence ID" value="GAA2205974.1"/>
    <property type="molecule type" value="Genomic_DNA"/>
</dbReference>
<protein>
    <submittedName>
        <fullName evidence="6">TetR/AcrR family transcriptional regulator</fullName>
    </submittedName>
</protein>
<dbReference type="PROSITE" id="PS50977">
    <property type="entry name" value="HTH_TETR_2"/>
    <property type="match status" value="1"/>
</dbReference>
<feature type="domain" description="HTH tetR-type" evidence="5">
    <location>
        <begin position="10"/>
        <end position="68"/>
    </location>
</feature>
<comment type="caution">
    <text evidence="6">The sequence shown here is derived from an EMBL/GenBank/DDBJ whole genome shotgun (WGS) entry which is preliminary data.</text>
</comment>
<dbReference type="InterPro" id="IPR050109">
    <property type="entry name" value="HTH-type_TetR-like_transc_reg"/>
</dbReference>
<dbReference type="PANTHER" id="PTHR30055">
    <property type="entry name" value="HTH-TYPE TRANSCRIPTIONAL REGULATOR RUTR"/>
    <property type="match status" value="1"/>
</dbReference>
<organism evidence="6 7">
    <name type="scientific">Nonomuraea monospora</name>
    <dbReference type="NCBI Taxonomy" id="568818"/>
    <lineage>
        <taxon>Bacteria</taxon>
        <taxon>Bacillati</taxon>
        <taxon>Actinomycetota</taxon>
        <taxon>Actinomycetes</taxon>
        <taxon>Streptosporangiales</taxon>
        <taxon>Streptosporangiaceae</taxon>
        <taxon>Nonomuraea</taxon>
    </lineage>
</organism>
<dbReference type="Gene3D" id="1.10.357.10">
    <property type="entry name" value="Tetracycline Repressor, domain 2"/>
    <property type="match status" value="1"/>
</dbReference>
<dbReference type="Pfam" id="PF00440">
    <property type="entry name" value="TetR_N"/>
    <property type="match status" value="1"/>
</dbReference>
<keyword evidence="2 4" id="KW-0238">DNA-binding</keyword>
<evidence type="ECO:0000313" key="7">
    <source>
        <dbReference type="Proteomes" id="UP001499843"/>
    </source>
</evidence>
<dbReference type="InterPro" id="IPR001647">
    <property type="entry name" value="HTH_TetR"/>
</dbReference>
<dbReference type="Proteomes" id="UP001499843">
    <property type="component" value="Unassembled WGS sequence"/>
</dbReference>
<dbReference type="SUPFAM" id="SSF46689">
    <property type="entry name" value="Homeodomain-like"/>
    <property type="match status" value="1"/>
</dbReference>
<keyword evidence="1" id="KW-0805">Transcription regulation</keyword>
<reference evidence="7" key="1">
    <citation type="journal article" date="2019" name="Int. J. Syst. Evol. Microbiol.">
        <title>The Global Catalogue of Microorganisms (GCM) 10K type strain sequencing project: providing services to taxonomists for standard genome sequencing and annotation.</title>
        <authorList>
            <consortium name="The Broad Institute Genomics Platform"/>
            <consortium name="The Broad Institute Genome Sequencing Center for Infectious Disease"/>
            <person name="Wu L."/>
            <person name="Ma J."/>
        </authorList>
    </citation>
    <scope>NUCLEOTIDE SEQUENCE [LARGE SCALE GENOMIC DNA]</scope>
    <source>
        <strain evidence="7">JCM 16114</strain>
    </source>
</reference>
<name>A0ABP5P2Z4_9ACTN</name>
<dbReference type="Pfam" id="PF13305">
    <property type="entry name" value="TetR_C_33"/>
    <property type="match status" value="1"/>
</dbReference>
<dbReference type="InterPro" id="IPR009057">
    <property type="entry name" value="Homeodomain-like_sf"/>
</dbReference>
<evidence type="ECO:0000256" key="4">
    <source>
        <dbReference type="PROSITE-ProRule" id="PRU00335"/>
    </source>
</evidence>
<evidence type="ECO:0000256" key="3">
    <source>
        <dbReference type="ARBA" id="ARBA00023163"/>
    </source>
</evidence>
<dbReference type="RefSeq" id="WP_344471771.1">
    <property type="nucleotide sequence ID" value="NZ_BAAAQX010000003.1"/>
</dbReference>
<evidence type="ECO:0000256" key="1">
    <source>
        <dbReference type="ARBA" id="ARBA00023015"/>
    </source>
</evidence>
<evidence type="ECO:0000256" key="2">
    <source>
        <dbReference type="ARBA" id="ARBA00023125"/>
    </source>
</evidence>
<keyword evidence="7" id="KW-1185">Reference proteome</keyword>
<keyword evidence="3" id="KW-0804">Transcription</keyword>
<accession>A0ABP5P2Z4</accession>
<feature type="DNA-binding region" description="H-T-H motif" evidence="4">
    <location>
        <begin position="31"/>
        <end position="50"/>
    </location>
</feature>
<dbReference type="InterPro" id="IPR025996">
    <property type="entry name" value="MT1864/Rv1816-like_C"/>
</dbReference>
<dbReference type="InterPro" id="IPR036271">
    <property type="entry name" value="Tet_transcr_reg_TetR-rel_C_sf"/>
</dbReference>
<dbReference type="PANTHER" id="PTHR30055:SF243">
    <property type="entry name" value="HTH-TYPE TRANSCRIPTIONAL REGULATOR RV1816"/>
    <property type="match status" value="1"/>
</dbReference>
<sequence length="181" mass="19154">MATPRQRYREQVRREIKQAALAQISGGEELNVTAVARRLGMTGPALYKYFAGRDRLLAELVDDGLGELAAAVRQAGTATAESGPRERLHALARAFFDWAVAHPGLYRLVASAPTLPGVEEVLRPFQPVLAGAAGGGPPATVLVWARLQGVLSVELRGPFTGVGEALLTAEMDALADAMGLL</sequence>
<evidence type="ECO:0000259" key="5">
    <source>
        <dbReference type="PROSITE" id="PS50977"/>
    </source>
</evidence>
<dbReference type="SUPFAM" id="SSF48498">
    <property type="entry name" value="Tetracyclin repressor-like, C-terminal domain"/>
    <property type="match status" value="1"/>
</dbReference>